<keyword evidence="2" id="KW-1185">Reference proteome</keyword>
<dbReference type="InterPro" id="IPR005586">
    <property type="entry name" value="ABC_trans_aux"/>
</dbReference>
<proteinExistence type="predicted"/>
<evidence type="ECO:0000313" key="2">
    <source>
        <dbReference type="Proteomes" id="UP000054785"/>
    </source>
</evidence>
<sequence>MRHHRILFIPLVCMLVSACSPVKLPQTTEYRLFAFGSDARGPARAASSVLVSQPDAVAGYQTSQMLYVNKPYTLSAFAHNAWVSPPADMLFPLIVQSLQKSGQFYAVASTPYAPAADYRLDTQLLRLEQNFLQKPSVIELSVKVVLTRTLDNKVLASRILSIHEPAHAPTPLGGAEAANRATVALTTQITRFVLENTQNSRPLAK</sequence>
<evidence type="ECO:0000313" key="1">
    <source>
        <dbReference type="EMBL" id="KTC94732.1"/>
    </source>
</evidence>
<dbReference type="OrthoDB" id="5624722at2"/>
<dbReference type="AlphaFoldDB" id="A0A0W0TGI1"/>
<dbReference type="PATRIC" id="fig|45065.4.peg.2456"/>
<organism evidence="1 2">
    <name type="scientific">Legionella geestiana</name>
    <dbReference type="NCBI Taxonomy" id="45065"/>
    <lineage>
        <taxon>Bacteria</taxon>
        <taxon>Pseudomonadati</taxon>
        <taxon>Pseudomonadota</taxon>
        <taxon>Gammaproteobacteria</taxon>
        <taxon>Legionellales</taxon>
        <taxon>Legionellaceae</taxon>
        <taxon>Legionella</taxon>
    </lineage>
</organism>
<dbReference type="Proteomes" id="UP000054785">
    <property type="component" value="Unassembled WGS sequence"/>
</dbReference>
<dbReference type="RefSeq" id="WP_028387448.1">
    <property type="nucleotide sequence ID" value="NZ_CAAAHN010000017.1"/>
</dbReference>
<dbReference type="PROSITE" id="PS51257">
    <property type="entry name" value="PROKAR_LIPOPROTEIN"/>
    <property type="match status" value="1"/>
</dbReference>
<reference evidence="1 2" key="1">
    <citation type="submission" date="2015-11" db="EMBL/GenBank/DDBJ databases">
        <title>Genomic analysis of 38 Legionella species identifies large and diverse effector repertoires.</title>
        <authorList>
            <person name="Burstein D."/>
            <person name="Amaro F."/>
            <person name="Zusman T."/>
            <person name="Lifshitz Z."/>
            <person name="Cohen O."/>
            <person name="Gilbert J.A."/>
            <person name="Pupko T."/>
            <person name="Shuman H.A."/>
            <person name="Segal G."/>
        </authorList>
    </citation>
    <scope>NUCLEOTIDE SEQUENCE [LARGE SCALE GENOMIC DNA]</scope>
    <source>
        <strain evidence="1 2">ATCC 49504</strain>
    </source>
</reference>
<name>A0A0W0TGI1_9GAMM</name>
<dbReference type="SUPFAM" id="SSF159594">
    <property type="entry name" value="XCC0632-like"/>
    <property type="match status" value="1"/>
</dbReference>
<protein>
    <submittedName>
        <fullName evidence="1">Transport protein</fullName>
    </submittedName>
</protein>
<gene>
    <name evidence="1" type="ORF">Lgee_2260</name>
</gene>
<accession>A0A0W0TGI1</accession>
<dbReference type="Pfam" id="PF03886">
    <property type="entry name" value="ABC_trans_aux"/>
    <property type="match status" value="1"/>
</dbReference>
<dbReference type="STRING" id="45065.Lgee_2260"/>
<dbReference type="EMBL" id="LNYC01000080">
    <property type="protein sequence ID" value="KTC94732.1"/>
    <property type="molecule type" value="Genomic_DNA"/>
</dbReference>
<dbReference type="Gene3D" id="3.40.50.10610">
    <property type="entry name" value="ABC-type transport auxiliary lipoprotein component"/>
    <property type="match status" value="1"/>
</dbReference>
<comment type="caution">
    <text evidence="1">The sequence shown here is derived from an EMBL/GenBank/DDBJ whole genome shotgun (WGS) entry which is preliminary data.</text>
</comment>